<proteinExistence type="predicted"/>
<name>A0A2M9FXY5_9PROT</name>
<organism evidence="1 2">
    <name type="scientific">Minwuia thermotolerans</name>
    <dbReference type="NCBI Taxonomy" id="2056226"/>
    <lineage>
        <taxon>Bacteria</taxon>
        <taxon>Pseudomonadati</taxon>
        <taxon>Pseudomonadota</taxon>
        <taxon>Alphaproteobacteria</taxon>
        <taxon>Minwuiales</taxon>
        <taxon>Minwuiaceae</taxon>
        <taxon>Minwuia</taxon>
    </lineage>
</organism>
<reference evidence="1 2" key="1">
    <citation type="submission" date="2017-11" db="EMBL/GenBank/DDBJ databases">
        <title>Draft genome sequence of Rhizobiales bacterium SY3-13.</title>
        <authorList>
            <person name="Sun C."/>
        </authorList>
    </citation>
    <scope>NUCLEOTIDE SEQUENCE [LARGE SCALE GENOMIC DNA]</scope>
    <source>
        <strain evidence="1 2">SY3-13</strain>
    </source>
</reference>
<protein>
    <submittedName>
        <fullName evidence="1">Uncharacterized protein</fullName>
    </submittedName>
</protein>
<dbReference type="EMBL" id="PHIG01000047">
    <property type="protein sequence ID" value="PJK28321.1"/>
    <property type="molecule type" value="Genomic_DNA"/>
</dbReference>
<sequence length="146" mass="16172">MIMIETRFLSEAERREAPRLPIVLPDFPDRSPPFSTGEQTEVFTPDALKKVSATDSARTDRFIKLVFAISHRIGGPVPFAFHTADGRYRSLDAGCVGYCVNERNPRLNVETGSDGFIVSVMPTARCAEIYELVLARLLSEIDPGAQ</sequence>
<dbReference type="Proteomes" id="UP000229498">
    <property type="component" value="Unassembled WGS sequence"/>
</dbReference>
<keyword evidence="2" id="KW-1185">Reference proteome</keyword>
<dbReference type="OrthoDB" id="529575at2"/>
<dbReference type="AlphaFoldDB" id="A0A2M9FXY5"/>
<gene>
    <name evidence="1" type="ORF">CVT23_18295</name>
</gene>
<dbReference type="RefSeq" id="WP_109794768.1">
    <property type="nucleotide sequence ID" value="NZ_PHIG01000047.1"/>
</dbReference>
<comment type="caution">
    <text evidence="1">The sequence shown here is derived from an EMBL/GenBank/DDBJ whole genome shotgun (WGS) entry which is preliminary data.</text>
</comment>
<accession>A0A2M9FXY5</accession>
<evidence type="ECO:0000313" key="2">
    <source>
        <dbReference type="Proteomes" id="UP000229498"/>
    </source>
</evidence>
<evidence type="ECO:0000313" key="1">
    <source>
        <dbReference type="EMBL" id="PJK28321.1"/>
    </source>
</evidence>